<evidence type="ECO:0000256" key="1">
    <source>
        <dbReference type="SAM" id="Phobius"/>
    </source>
</evidence>
<keyword evidence="1" id="KW-0812">Transmembrane</keyword>
<dbReference type="EMBL" id="LACI01000983">
    <property type="protein sequence ID" value="KJU85532.1"/>
    <property type="molecule type" value="Genomic_DNA"/>
</dbReference>
<keyword evidence="1" id="KW-0472">Membrane</keyword>
<sequence length="133" mass="14605">MRLRNRGGMTIIELLIVIFIISMVFSVALPVTLKTYQRYTASLEAEKVLVLMARVQRESFATGFDSYVRTVDGVIVINDEGNPMPHAFASLNRPIAFYGNGTTSGGEVIVYVNDFTFVVTVTAPFGGMLMTQG</sequence>
<feature type="transmembrane region" description="Helical" evidence="1">
    <location>
        <begin position="12"/>
        <end position="33"/>
    </location>
</feature>
<organism evidence="2 3">
    <name type="scientific">Candidatus Magnetobacterium bavaricum</name>
    <dbReference type="NCBI Taxonomy" id="29290"/>
    <lineage>
        <taxon>Bacteria</taxon>
        <taxon>Pseudomonadati</taxon>
        <taxon>Nitrospirota</taxon>
        <taxon>Thermodesulfovibrionia</taxon>
        <taxon>Thermodesulfovibrionales</taxon>
        <taxon>Candidatus Magnetobacteriaceae</taxon>
        <taxon>Candidatus Magnetobacterium</taxon>
    </lineage>
</organism>
<dbReference type="AlphaFoldDB" id="A0A0F3GUL1"/>
<keyword evidence="3" id="KW-1185">Reference proteome</keyword>
<name>A0A0F3GUL1_9BACT</name>
<dbReference type="NCBIfam" id="TIGR02532">
    <property type="entry name" value="IV_pilin_GFxxxE"/>
    <property type="match status" value="1"/>
</dbReference>
<comment type="caution">
    <text evidence="2">The sequence shown here is derived from an EMBL/GenBank/DDBJ whole genome shotgun (WGS) entry which is preliminary data.</text>
</comment>
<evidence type="ECO:0000313" key="2">
    <source>
        <dbReference type="EMBL" id="KJU85532.1"/>
    </source>
</evidence>
<gene>
    <name evidence="2" type="ORF">MBAV_002283</name>
</gene>
<accession>A0A0F3GUL1</accession>
<dbReference type="InterPro" id="IPR045584">
    <property type="entry name" value="Pilin-like"/>
</dbReference>
<protein>
    <submittedName>
        <fullName evidence="2">Prepilin-type</fullName>
    </submittedName>
</protein>
<dbReference type="Pfam" id="PF07963">
    <property type="entry name" value="N_methyl"/>
    <property type="match status" value="1"/>
</dbReference>
<dbReference type="Proteomes" id="UP000033423">
    <property type="component" value="Unassembled WGS sequence"/>
</dbReference>
<reference evidence="2 3" key="1">
    <citation type="submission" date="2015-02" db="EMBL/GenBank/DDBJ databases">
        <title>Single-cell genomics of uncultivated deep-branching MTB reveals a conserved set of magnetosome genes.</title>
        <authorList>
            <person name="Kolinko S."/>
            <person name="Richter M."/>
            <person name="Glockner F.O."/>
            <person name="Brachmann A."/>
            <person name="Schuler D."/>
        </authorList>
    </citation>
    <scope>NUCLEOTIDE SEQUENCE [LARGE SCALE GENOMIC DNA]</scope>
    <source>
        <strain evidence="2">TM-1</strain>
    </source>
</reference>
<dbReference type="InterPro" id="IPR012902">
    <property type="entry name" value="N_methyl_site"/>
</dbReference>
<proteinExistence type="predicted"/>
<dbReference type="SUPFAM" id="SSF54523">
    <property type="entry name" value="Pili subunits"/>
    <property type="match status" value="1"/>
</dbReference>
<keyword evidence="1" id="KW-1133">Transmembrane helix</keyword>
<evidence type="ECO:0000313" key="3">
    <source>
        <dbReference type="Proteomes" id="UP000033423"/>
    </source>
</evidence>